<name>A0ACB9WYG9_CHAAC</name>
<sequence length="164" mass="18531">MSNGTNPNMVVRRLLREENARRVDCVSRKRTAHAPSSSHCTVPGDRSDNAEIEHLKTKADQRGAVKYSVSQKKSGRDYNLDDHMGEIEVSVCGKGAPEVQHYDLRSSLRSMRPQGLQRHLVVQSPNCSSLFPEEEFNRGLKYSFILVLTWADDSSFTSYFLPCL</sequence>
<accession>A0ACB9WYG9</accession>
<comment type="caution">
    <text evidence="1">The sequence shown here is derived from an EMBL/GenBank/DDBJ whole genome shotgun (WGS) entry which is preliminary data.</text>
</comment>
<gene>
    <name evidence="1" type="ORF">KUCAC02_011734</name>
</gene>
<dbReference type="Proteomes" id="UP001057452">
    <property type="component" value="Chromosome 11"/>
</dbReference>
<dbReference type="EMBL" id="CM043795">
    <property type="protein sequence ID" value="KAI4818392.1"/>
    <property type="molecule type" value="Genomic_DNA"/>
</dbReference>
<evidence type="ECO:0000313" key="1">
    <source>
        <dbReference type="EMBL" id="KAI4818392.1"/>
    </source>
</evidence>
<feature type="non-terminal residue" evidence="1">
    <location>
        <position position="164"/>
    </location>
</feature>
<keyword evidence="2" id="KW-1185">Reference proteome</keyword>
<reference evidence="1" key="1">
    <citation type="submission" date="2022-05" db="EMBL/GenBank/DDBJ databases">
        <title>Chromosome-level genome of Chaenocephalus aceratus.</title>
        <authorList>
            <person name="Park H."/>
        </authorList>
    </citation>
    <scope>NUCLEOTIDE SEQUENCE</scope>
    <source>
        <strain evidence="1">KU_202001</strain>
    </source>
</reference>
<evidence type="ECO:0000313" key="2">
    <source>
        <dbReference type="Proteomes" id="UP001057452"/>
    </source>
</evidence>
<organism evidence="1 2">
    <name type="scientific">Chaenocephalus aceratus</name>
    <name type="common">Blackfin icefish</name>
    <name type="synonym">Chaenichthys aceratus</name>
    <dbReference type="NCBI Taxonomy" id="36190"/>
    <lineage>
        <taxon>Eukaryota</taxon>
        <taxon>Metazoa</taxon>
        <taxon>Chordata</taxon>
        <taxon>Craniata</taxon>
        <taxon>Vertebrata</taxon>
        <taxon>Euteleostomi</taxon>
        <taxon>Actinopterygii</taxon>
        <taxon>Neopterygii</taxon>
        <taxon>Teleostei</taxon>
        <taxon>Neoteleostei</taxon>
        <taxon>Acanthomorphata</taxon>
        <taxon>Eupercaria</taxon>
        <taxon>Perciformes</taxon>
        <taxon>Notothenioidei</taxon>
        <taxon>Channichthyidae</taxon>
        <taxon>Chaenocephalus</taxon>
    </lineage>
</organism>
<proteinExistence type="predicted"/>
<protein>
    <submittedName>
        <fullName evidence="1">Uncharacterized protein</fullName>
    </submittedName>
</protein>